<proteinExistence type="predicted"/>
<evidence type="ECO:0000313" key="1">
    <source>
        <dbReference type="EnsemblMetazoa" id="AATE006784-PA.1"/>
    </source>
</evidence>
<protein>
    <submittedName>
        <fullName evidence="1">Uncharacterized protein</fullName>
    </submittedName>
</protein>
<accession>A0A182IWE8</accession>
<organism evidence="1">
    <name type="scientific">Anopheles atroparvus</name>
    <name type="common">European mosquito</name>
    <dbReference type="NCBI Taxonomy" id="41427"/>
    <lineage>
        <taxon>Eukaryota</taxon>
        <taxon>Metazoa</taxon>
        <taxon>Ecdysozoa</taxon>
        <taxon>Arthropoda</taxon>
        <taxon>Hexapoda</taxon>
        <taxon>Insecta</taxon>
        <taxon>Pterygota</taxon>
        <taxon>Neoptera</taxon>
        <taxon>Endopterygota</taxon>
        <taxon>Diptera</taxon>
        <taxon>Nematocera</taxon>
        <taxon>Culicoidea</taxon>
        <taxon>Culicidae</taxon>
        <taxon>Anophelinae</taxon>
        <taxon>Anopheles</taxon>
    </lineage>
</organism>
<dbReference type="EnsemblMetazoa" id="AATE006784-RA">
    <property type="protein sequence ID" value="AATE006784-PA.1"/>
    <property type="gene ID" value="AATE006784"/>
</dbReference>
<reference evidence="1" key="1">
    <citation type="submission" date="2022-08" db="UniProtKB">
        <authorList>
            <consortium name="EnsemblMetazoa"/>
        </authorList>
    </citation>
    <scope>IDENTIFICATION</scope>
    <source>
        <strain evidence="1">EBRO</strain>
    </source>
</reference>
<name>A0A182IWE8_ANOAO</name>
<sequence>MMQMFGGSVQAPMNAFRLSCRMSRSSFSSFFISRVMSMLFFFTFLIANPSRIKHPGDRECRKAPFSKEILTGMRSTVGELKRPIGTSPYRLDAFALGTGFRARMV</sequence>
<dbReference type="AlphaFoldDB" id="A0A182IWE8"/>
<dbReference type="VEuPathDB" id="VectorBase:AATE006784"/>